<dbReference type="STRING" id="1776384.GCA_900086585_00518"/>
<dbReference type="AlphaFoldDB" id="A0A415DV71"/>
<evidence type="ECO:0000256" key="1">
    <source>
        <dbReference type="ARBA" id="ARBA00001947"/>
    </source>
</evidence>
<protein>
    <submittedName>
        <fullName evidence="6">Creatininase family protein</fullName>
    </submittedName>
</protein>
<dbReference type="GO" id="GO:0046872">
    <property type="term" value="F:metal ion binding"/>
    <property type="evidence" value="ECO:0007669"/>
    <property type="project" value="UniProtKB-KW"/>
</dbReference>
<evidence type="ECO:0000256" key="4">
    <source>
        <dbReference type="ARBA" id="ARBA00022833"/>
    </source>
</evidence>
<dbReference type="InterPro" id="IPR024087">
    <property type="entry name" value="Creatininase-like_sf"/>
</dbReference>
<dbReference type="OrthoDB" id="9801445at2"/>
<keyword evidence="7" id="KW-1185">Reference proteome</keyword>
<evidence type="ECO:0000313" key="7">
    <source>
        <dbReference type="Proteomes" id="UP000284841"/>
    </source>
</evidence>
<organism evidence="6 7">
    <name type="scientific">Emergencia timonensis</name>
    <dbReference type="NCBI Taxonomy" id="1776384"/>
    <lineage>
        <taxon>Bacteria</taxon>
        <taxon>Bacillati</taxon>
        <taxon>Bacillota</taxon>
        <taxon>Clostridia</taxon>
        <taxon>Peptostreptococcales</taxon>
        <taxon>Anaerovoracaceae</taxon>
        <taxon>Emergencia</taxon>
    </lineage>
</organism>
<dbReference type="EMBL" id="QRMS01000007">
    <property type="protein sequence ID" value="RHJ84137.1"/>
    <property type="molecule type" value="Genomic_DNA"/>
</dbReference>
<dbReference type="SUPFAM" id="SSF102215">
    <property type="entry name" value="Creatininase"/>
    <property type="match status" value="1"/>
</dbReference>
<keyword evidence="3" id="KW-0378">Hydrolase</keyword>
<comment type="cofactor">
    <cofactor evidence="1">
        <name>Zn(2+)</name>
        <dbReference type="ChEBI" id="CHEBI:29105"/>
    </cofactor>
</comment>
<dbReference type="Gene3D" id="3.40.50.10310">
    <property type="entry name" value="Creatininase"/>
    <property type="match status" value="1"/>
</dbReference>
<comment type="similarity">
    <text evidence="5">Belongs to the creatininase superfamily.</text>
</comment>
<sequence>MRLKNLSWKQFKELDKEKPVIIPTGAIEVYGPHLPMGGDAIVADKVADMVGEKLDLLVTPTIEMGDSLSLLTPEFPGTMVIKPEHFKGYLEDVCLSLIRWDFKKLFFLNTHVSNVFMITQLGWELEDKYQIRCASMDWWRFIQPYCEGVCEYSGMMAHGHASEAGTSVLKYLTPELVHDEEAVCTAELFEDKFPEFKQYIKFDKYTDTGTLGDGTKGTAEKGKIIVERSVDRIVQFIEEYYR</sequence>
<name>A0A415DV71_9FIRM</name>
<evidence type="ECO:0000256" key="5">
    <source>
        <dbReference type="ARBA" id="ARBA00024029"/>
    </source>
</evidence>
<keyword evidence="4" id="KW-0862">Zinc</keyword>
<evidence type="ECO:0000256" key="3">
    <source>
        <dbReference type="ARBA" id="ARBA00022801"/>
    </source>
</evidence>
<comment type="caution">
    <text evidence="6">The sequence shown here is derived from an EMBL/GenBank/DDBJ whole genome shotgun (WGS) entry which is preliminary data.</text>
</comment>
<dbReference type="InterPro" id="IPR003785">
    <property type="entry name" value="Creatininase/forma_Hydrolase"/>
</dbReference>
<reference evidence="6 7" key="1">
    <citation type="submission" date="2018-08" db="EMBL/GenBank/DDBJ databases">
        <title>A genome reference for cultivated species of the human gut microbiota.</title>
        <authorList>
            <person name="Zou Y."/>
            <person name="Xue W."/>
            <person name="Luo G."/>
        </authorList>
    </citation>
    <scope>NUCLEOTIDE SEQUENCE [LARGE SCALE GENOMIC DNA]</scope>
    <source>
        <strain evidence="6 7">AM07-24</strain>
    </source>
</reference>
<dbReference type="Proteomes" id="UP000284841">
    <property type="component" value="Unassembled WGS sequence"/>
</dbReference>
<dbReference type="PANTHER" id="PTHR35005">
    <property type="entry name" value="3-DEHYDRO-SCYLLO-INOSOSE HYDROLASE"/>
    <property type="match status" value="1"/>
</dbReference>
<evidence type="ECO:0000313" key="6">
    <source>
        <dbReference type="EMBL" id="RHJ84137.1"/>
    </source>
</evidence>
<evidence type="ECO:0000256" key="2">
    <source>
        <dbReference type="ARBA" id="ARBA00022723"/>
    </source>
</evidence>
<keyword evidence="2" id="KW-0479">Metal-binding</keyword>
<dbReference type="GO" id="GO:0016811">
    <property type="term" value="F:hydrolase activity, acting on carbon-nitrogen (but not peptide) bonds, in linear amides"/>
    <property type="evidence" value="ECO:0007669"/>
    <property type="project" value="TreeGrafter"/>
</dbReference>
<gene>
    <name evidence="6" type="ORF">DW099_18250</name>
</gene>
<dbReference type="RefSeq" id="WP_118336624.1">
    <property type="nucleotide sequence ID" value="NZ_AP025567.1"/>
</dbReference>
<proteinExistence type="inferred from homology"/>
<accession>A0A415DV71</accession>
<dbReference type="Pfam" id="PF02633">
    <property type="entry name" value="Creatininase"/>
    <property type="match status" value="1"/>
</dbReference>
<dbReference type="GO" id="GO:0009231">
    <property type="term" value="P:riboflavin biosynthetic process"/>
    <property type="evidence" value="ECO:0007669"/>
    <property type="project" value="TreeGrafter"/>
</dbReference>
<dbReference type="PANTHER" id="PTHR35005:SF1">
    <property type="entry name" value="2-AMINO-5-FORMYLAMINO-6-RIBOSYLAMINOPYRIMIDIN-4(3H)-ONE 5'-MONOPHOSPHATE DEFORMYLASE"/>
    <property type="match status" value="1"/>
</dbReference>